<dbReference type="AlphaFoldDB" id="A0A9J6FGV7"/>
<dbReference type="EMBL" id="JABSTR010000001">
    <property type="protein sequence ID" value="KAH9362031.1"/>
    <property type="molecule type" value="Genomic_DNA"/>
</dbReference>
<keyword evidence="2" id="KW-1185">Reference proteome</keyword>
<dbReference type="Proteomes" id="UP000821853">
    <property type="component" value="Chromosome 1"/>
</dbReference>
<organism evidence="1 2">
    <name type="scientific">Haemaphysalis longicornis</name>
    <name type="common">Bush tick</name>
    <dbReference type="NCBI Taxonomy" id="44386"/>
    <lineage>
        <taxon>Eukaryota</taxon>
        <taxon>Metazoa</taxon>
        <taxon>Ecdysozoa</taxon>
        <taxon>Arthropoda</taxon>
        <taxon>Chelicerata</taxon>
        <taxon>Arachnida</taxon>
        <taxon>Acari</taxon>
        <taxon>Parasitiformes</taxon>
        <taxon>Ixodida</taxon>
        <taxon>Ixodoidea</taxon>
        <taxon>Ixodidae</taxon>
        <taxon>Haemaphysalinae</taxon>
        <taxon>Haemaphysalis</taxon>
    </lineage>
</organism>
<evidence type="ECO:0000313" key="2">
    <source>
        <dbReference type="Proteomes" id="UP000821853"/>
    </source>
</evidence>
<accession>A0A9J6FGV7</accession>
<reference evidence="1 2" key="1">
    <citation type="journal article" date="2020" name="Cell">
        <title>Large-Scale Comparative Analyses of Tick Genomes Elucidate Their Genetic Diversity and Vector Capacities.</title>
        <authorList>
            <consortium name="Tick Genome and Microbiome Consortium (TIGMIC)"/>
            <person name="Jia N."/>
            <person name="Wang J."/>
            <person name="Shi W."/>
            <person name="Du L."/>
            <person name="Sun Y."/>
            <person name="Zhan W."/>
            <person name="Jiang J.F."/>
            <person name="Wang Q."/>
            <person name="Zhang B."/>
            <person name="Ji P."/>
            <person name="Bell-Sakyi L."/>
            <person name="Cui X.M."/>
            <person name="Yuan T.T."/>
            <person name="Jiang B.G."/>
            <person name="Yang W.F."/>
            <person name="Lam T.T."/>
            <person name="Chang Q.C."/>
            <person name="Ding S.J."/>
            <person name="Wang X.J."/>
            <person name="Zhu J.G."/>
            <person name="Ruan X.D."/>
            <person name="Zhao L."/>
            <person name="Wei J.T."/>
            <person name="Ye R.Z."/>
            <person name="Que T.C."/>
            <person name="Du C.H."/>
            <person name="Zhou Y.H."/>
            <person name="Cheng J.X."/>
            <person name="Dai P.F."/>
            <person name="Guo W.B."/>
            <person name="Han X.H."/>
            <person name="Huang E.J."/>
            <person name="Li L.F."/>
            <person name="Wei W."/>
            <person name="Gao Y.C."/>
            <person name="Liu J.Z."/>
            <person name="Shao H.Z."/>
            <person name="Wang X."/>
            <person name="Wang C.C."/>
            <person name="Yang T.C."/>
            <person name="Huo Q.B."/>
            <person name="Li W."/>
            <person name="Chen H.Y."/>
            <person name="Chen S.E."/>
            <person name="Zhou L.G."/>
            <person name="Ni X.B."/>
            <person name="Tian J.H."/>
            <person name="Sheng Y."/>
            <person name="Liu T."/>
            <person name="Pan Y.S."/>
            <person name="Xia L.Y."/>
            <person name="Li J."/>
            <person name="Zhao F."/>
            <person name="Cao W.C."/>
        </authorList>
    </citation>
    <scope>NUCLEOTIDE SEQUENCE [LARGE SCALE GENOMIC DNA]</scope>
    <source>
        <strain evidence="1">HaeL-2018</strain>
    </source>
</reference>
<comment type="caution">
    <text evidence="1">The sequence shown here is derived from an EMBL/GenBank/DDBJ whole genome shotgun (WGS) entry which is preliminary data.</text>
</comment>
<evidence type="ECO:0000313" key="1">
    <source>
        <dbReference type="EMBL" id="KAH9362031.1"/>
    </source>
</evidence>
<gene>
    <name evidence="1" type="ORF">HPB48_014970</name>
</gene>
<sequence length="104" mass="11809">MALECLTGAIGVAERRNSAVSRFYFELFGETNGNVQLLSSLTDPWRRWAEKLATERNTAHQVFTQYLERGSRSGGDRKELALPTDNEYPPLVCLDFIPRRRGSC</sequence>
<protein>
    <submittedName>
        <fullName evidence="1">Uncharacterized protein</fullName>
    </submittedName>
</protein>
<name>A0A9J6FGV7_HAELO</name>
<dbReference type="VEuPathDB" id="VectorBase:HLOH_048288"/>
<proteinExistence type="predicted"/>